<dbReference type="GO" id="GO:0005576">
    <property type="term" value="C:extracellular region"/>
    <property type="evidence" value="ECO:0007669"/>
    <property type="project" value="UniProtKB-SubCell"/>
</dbReference>
<organism evidence="5 6">
    <name type="scientific">Linnemannia exigua</name>
    <dbReference type="NCBI Taxonomy" id="604196"/>
    <lineage>
        <taxon>Eukaryota</taxon>
        <taxon>Fungi</taxon>
        <taxon>Fungi incertae sedis</taxon>
        <taxon>Mucoromycota</taxon>
        <taxon>Mortierellomycotina</taxon>
        <taxon>Mortierellomycetes</taxon>
        <taxon>Mortierellales</taxon>
        <taxon>Mortierellaceae</taxon>
        <taxon>Linnemannia</taxon>
    </lineage>
</organism>
<accession>A0AAD4DGD4</accession>
<feature type="domain" description="Crinkler effector protein N-terminal" evidence="4">
    <location>
        <begin position="10"/>
        <end position="88"/>
    </location>
</feature>
<evidence type="ECO:0000256" key="2">
    <source>
        <dbReference type="ARBA" id="ARBA00004613"/>
    </source>
</evidence>
<proteinExistence type="predicted"/>
<name>A0AAD4DGD4_9FUNG</name>
<evidence type="ECO:0000256" key="1">
    <source>
        <dbReference type="ARBA" id="ARBA00004340"/>
    </source>
</evidence>
<protein>
    <recommendedName>
        <fullName evidence="4">Crinkler effector protein N-terminal domain-containing protein</fullName>
    </recommendedName>
</protein>
<keyword evidence="6" id="KW-1185">Reference proteome</keyword>
<reference evidence="5" key="1">
    <citation type="journal article" date="2020" name="Fungal Divers.">
        <title>Resolving the Mortierellaceae phylogeny through synthesis of multi-gene phylogenetics and phylogenomics.</title>
        <authorList>
            <person name="Vandepol N."/>
            <person name="Liber J."/>
            <person name="Desiro A."/>
            <person name="Na H."/>
            <person name="Kennedy M."/>
            <person name="Barry K."/>
            <person name="Grigoriev I.V."/>
            <person name="Miller A.N."/>
            <person name="O'Donnell K."/>
            <person name="Stajich J.E."/>
            <person name="Bonito G."/>
        </authorList>
    </citation>
    <scope>NUCLEOTIDE SEQUENCE</scope>
    <source>
        <strain evidence="5">NRRL 28262</strain>
    </source>
</reference>
<evidence type="ECO:0000313" key="6">
    <source>
        <dbReference type="Proteomes" id="UP001194580"/>
    </source>
</evidence>
<dbReference type="Pfam" id="PF20147">
    <property type="entry name" value="Crinkler"/>
    <property type="match status" value="1"/>
</dbReference>
<comment type="subcellular location">
    <subcellularLocation>
        <location evidence="1">Host cell</location>
    </subcellularLocation>
    <subcellularLocation>
        <location evidence="2">Secreted</location>
    </subcellularLocation>
</comment>
<evidence type="ECO:0000313" key="5">
    <source>
        <dbReference type="EMBL" id="KAG0275810.1"/>
    </source>
</evidence>
<evidence type="ECO:0000256" key="3">
    <source>
        <dbReference type="ARBA" id="ARBA00022525"/>
    </source>
</evidence>
<dbReference type="EMBL" id="JAAAIL010000434">
    <property type="protein sequence ID" value="KAG0275810.1"/>
    <property type="molecule type" value="Genomic_DNA"/>
</dbReference>
<dbReference type="GO" id="GO:0043657">
    <property type="term" value="C:host cell"/>
    <property type="evidence" value="ECO:0007669"/>
    <property type="project" value="UniProtKB-SubCell"/>
</dbReference>
<evidence type="ECO:0000259" key="4">
    <source>
        <dbReference type="Pfam" id="PF20147"/>
    </source>
</evidence>
<comment type="caution">
    <text evidence="5">The sequence shown here is derived from an EMBL/GenBank/DDBJ whole genome shotgun (WGS) entry which is preliminary data.</text>
</comment>
<dbReference type="Proteomes" id="UP001194580">
    <property type="component" value="Unassembled WGS sequence"/>
</dbReference>
<dbReference type="InterPro" id="IPR045379">
    <property type="entry name" value="Crinkler_N"/>
</dbReference>
<dbReference type="AlphaFoldDB" id="A0AAD4DGD4"/>
<keyword evidence="3" id="KW-0964">Secreted</keyword>
<sequence>MHSLSRLSPASKTIGDLKKLTKSKKANDFQDVDANQLTLWRVSVPNDSVQSAIMLDSLDDKTGPINPRTFISKLSPESPDDNTYILVQRASLSRSDVGIQIKLERKVACNESVVIATEAASDLRKVNRPCYPQYDHDDCMKLSFHKTYASPSETISDVEDLRRILKIAKLSSTNKMIFSLDTPTKDFSAWTYKDVVSEYNLSEATDVSFEIFPPFTDIKVAPLDSDLGKKVLEQLITEVKQRWTF</sequence>
<gene>
    <name evidence="5" type="ORF">BGZ95_008339</name>
</gene>